<feature type="compositionally biased region" description="Basic and acidic residues" evidence="4">
    <location>
        <begin position="1402"/>
        <end position="1412"/>
    </location>
</feature>
<comment type="caution">
    <text evidence="7">The sequence shown here is derived from an EMBL/GenBank/DDBJ whole genome shotgun (WGS) entry which is preliminary data.</text>
</comment>
<evidence type="ECO:0000313" key="8">
    <source>
        <dbReference type="Proteomes" id="UP001562354"/>
    </source>
</evidence>
<feature type="region of interest" description="Disordered" evidence="4">
    <location>
        <begin position="1402"/>
        <end position="1427"/>
    </location>
</feature>
<feature type="compositionally biased region" description="Polar residues" evidence="4">
    <location>
        <begin position="1461"/>
        <end position="1478"/>
    </location>
</feature>
<dbReference type="PANTHER" id="PTHR47357">
    <property type="entry name" value="COP1-INTERACTIVE PROTEIN 1"/>
    <property type="match status" value="1"/>
</dbReference>
<feature type="compositionally biased region" description="Basic and acidic residues" evidence="4">
    <location>
        <begin position="755"/>
        <end position="771"/>
    </location>
</feature>
<proteinExistence type="predicted"/>
<keyword evidence="3" id="KW-0175">Coiled coil</keyword>
<feature type="compositionally biased region" description="Basic and acidic residues" evidence="4">
    <location>
        <begin position="20"/>
        <end position="45"/>
    </location>
</feature>
<evidence type="ECO:0000256" key="3">
    <source>
        <dbReference type="SAM" id="Coils"/>
    </source>
</evidence>
<dbReference type="GeneID" id="95980235"/>
<evidence type="ECO:0000256" key="1">
    <source>
        <dbReference type="ARBA" id="ARBA00004496"/>
    </source>
</evidence>
<feature type="compositionally biased region" description="Basic and acidic residues" evidence="4">
    <location>
        <begin position="786"/>
        <end position="798"/>
    </location>
</feature>
<feature type="compositionally biased region" description="Basic and acidic residues" evidence="4">
    <location>
        <begin position="56"/>
        <end position="69"/>
    </location>
</feature>
<feature type="region of interest" description="Disordered" evidence="4">
    <location>
        <begin position="743"/>
        <end position="813"/>
    </location>
</feature>
<evidence type="ECO:0000256" key="2">
    <source>
        <dbReference type="ARBA" id="ARBA00022490"/>
    </source>
</evidence>
<feature type="domain" description="Centrosomin N-terminal motif 1" evidence="5">
    <location>
        <begin position="548"/>
        <end position="620"/>
    </location>
</feature>
<feature type="compositionally biased region" description="Basic and acidic residues" evidence="4">
    <location>
        <begin position="247"/>
        <end position="260"/>
    </location>
</feature>
<comment type="subcellular location">
    <subcellularLocation>
        <location evidence="1">Cytoplasm</location>
    </subcellularLocation>
</comment>
<feature type="coiled-coil region" evidence="3">
    <location>
        <begin position="710"/>
        <end position="737"/>
    </location>
</feature>
<dbReference type="InterPro" id="IPR012943">
    <property type="entry name" value="Cnn_1N"/>
</dbReference>
<feature type="compositionally biased region" description="Basic and acidic residues" evidence="4">
    <location>
        <begin position="1570"/>
        <end position="1579"/>
    </location>
</feature>
<dbReference type="Pfam" id="PF12808">
    <property type="entry name" value="Mto2_bdg"/>
    <property type="match status" value="1"/>
</dbReference>
<name>A0ABR3PA93_9PEZI</name>
<reference evidence="7 8" key="1">
    <citation type="submission" date="2024-07" db="EMBL/GenBank/DDBJ databases">
        <title>Draft sequence of the Neodothiora populina.</title>
        <authorList>
            <person name="Drown D.D."/>
            <person name="Schuette U.S."/>
            <person name="Buechlein A.B."/>
            <person name="Rusch D.R."/>
            <person name="Winton L.W."/>
            <person name="Adams G.A."/>
        </authorList>
    </citation>
    <scope>NUCLEOTIDE SEQUENCE [LARGE SCALE GENOMIC DNA]</scope>
    <source>
        <strain evidence="7 8">CPC 39397</strain>
    </source>
</reference>
<evidence type="ECO:0000259" key="5">
    <source>
        <dbReference type="Pfam" id="PF07989"/>
    </source>
</evidence>
<feature type="region of interest" description="Disordered" evidence="4">
    <location>
        <begin position="1"/>
        <end position="165"/>
    </location>
</feature>
<dbReference type="RefSeq" id="XP_069199368.1">
    <property type="nucleotide sequence ID" value="XM_069346500.1"/>
</dbReference>
<feature type="region of interest" description="Disordered" evidence="4">
    <location>
        <begin position="1450"/>
        <end position="1481"/>
    </location>
</feature>
<feature type="domain" description="Mto1-like Mto2p-binding" evidence="6">
    <location>
        <begin position="1529"/>
        <end position="1577"/>
    </location>
</feature>
<protein>
    <recommendedName>
        <fullName evidence="9">Anucleate primary sterigmata protein B</fullName>
    </recommendedName>
</protein>
<evidence type="ECO:0000259" key="6">
    <source>
        <dbReference type="Pfam" id="PF12808"/>
    </source>
</evidence>
<accession>A0ABR3PA93</accession>
<feature type="compositionally biased region" description="Polar residues" evidence="4">
    <location>
        <begin position="1415"/>
        <end position="1425"/>
    </location>
</feature>
<feature type="region of interest" description="Disordered" evidence="4">
    <location>
        <begin position="845"/>
        <end position="874"/>
    </location>
</feature>
<dbReference type="PANTHER" id="PTHR47357:SF1">
    <property type="entry name" value="SPINDLE POLE BODY COMPONENT 110"/>
    <property type="match status" value="1"/>
</dbReference>
<feature type="compositionally biased region" description="Low complexity" evidence="4">
    <location>
        <begin position="278"/>
        <end position="288"/>
    </location>
</feature>
<evidence type="ECO:0008006" key="9">
    <source>
        <dbReference type="Google" id="ProtNLM"/>
    </source>
</evidence>
<keyword evidence="2" id="KW-0963">Cytoplasm</keyword>
<organism evidence="7 8">
    <name type="scientific">Neodothiora populina</name>
    <dbReference type="NCBI Taxonomy" id="2781224"/>
    <lineage>
        <taxon>Eukaryota</taxon>
        <taxon>Fungi</taxon>
        <taxon>Dikarya</taxon>
        <taxon>Ascomycota</taxon>
        <taxon>Pezizomycotina</taxon>
        <taxon>Dothideomycetes</taxon>
        <taxon>Dothideomycetidae</taxon>
        <taxon>Dothideales</taxon>
        <taxon>Dothioraceae</taxon>
        <taxon>Neodothiora</taxon>
    </lineage>
</organism>
<evidence type="ECO:0000313" key="7">
    <source>
        <dbReference type="EMBL" id="KAL1303093.1"/>
    </source>
</evidence>
<dbReference type="Proteomes" id="UP001562354">
    <property type="component" value="Unassembled WGS sequence"/>
</dbReference>
<feature type="region of interest" description="Disordered" evidence="4">
    <location>
        <begin position="463"/>
        <end position="482"/>
    </location>
</feature>
<feature type="compositionally biased region" description="Basic and acidic residues" evidence="4">
    <location>
        <begin position="1591"/>
        <end position="1606"/>
    </location>
</feature>
<feature type="region of interest" description="Disordered" evidence="4">
    <location>
        <begin position="181"/>
        <end position="345"/>
    </location>
</feature>
<feature type="coiled-coil region" evidence="3">
    <location>
        <begin position="877"/>
        <end position="1154"/>
    </location>
</feature>
<feature type="compositionally biased region" description="Low complexity" evidence="4">
    <location>
        <begin position="8"/>
        <end position="17"/>
    </location>
</feature>
<evidence type="ECO:0000256" key="4">
    <source>
        <dbReference type="SAM" id="MobiDB-lite"/>
    </source>
</evidence>
<sequence>MVSPKRGSTTAATTSSANDRLGRSNADEERSRNSHNIEEGPKEEEATQEAVAEGDMTTRSDARRQHDQQRQQQYRNSQQATTDEMDDAHVDAARLIGKLRAALQNNPNNQNNHDDDNDDDLPPLPSDDEDEDSFLRSNASFLDTDRDDQLRSDAGHSTVDERELRRHLMDVESSFLPDVAPYAPAEGRVGADDTYVNLGSPDDRPPVSNILGLPLDESTASTAGKGMRNSRQQLREHSGDEEEDHDESINSHHDGRESYRSHNSTTDEDDEMSATDIQPSSPAAAAAQRTHGRTHSHNDRTIYQYEGENGDVSPRRRSISSPMVPDLSVASPQPQDIGLPPSERGSLLTLNSVHSLSPSRLAKRPNYFSSRSLLSSHSFAGESVISPDDSGLDADYALQTGGAIPSNVDRSAQSHGSTNALSRLPSFGSVVSAVSRESNDEKPMFNRGVSGISVLASLRSDRQLDRLEEEDRSSVLSDPMTPRPQTAYAFAAPTDTVIAQHVQNIQVPDTIAREYHQRNGSISPDKSRPESASTITFQGARPRSSNLTLKEQNSKIDKLTKENFDLKLKIHFLDQALQNRSDEGVKDMINKNVQFQTDLANERKENQSLRRHVRELERKFREKEEELAEAKKSAEEAAAAGSNEELEYEITQLSEEVDRCQIKITRLSADNMAKDIEKRKLAEHISALTSKKGHEMSAAEEESEMWKDLLTTETARREQAEDDARKLREELVLLRSEKASEAASKTFGNHLRRQQRFDSRSVSRDSSDTQERGGANSSSSVTLVEQLRHENAELRRDLGAQTSMLTSRNKERERLQQEIEDLKLLSRRGDGSRSIAGDSILDRSISRQHQRATSRASGQTMTTHMSDTERDEWERREGALRDQNAALRMDYQELEREFMARNGYVDELENEVETLENTYDSAVQDLQALQKERDAALQALDDREREAANLKVQYEKLKDEAVTAINELEGDLDAREEEAKRFASDLKDREDDFIALQRELRDLNNSLMQLEDDRAVALKKIEALEQELDEATQELEAQDKKLRETTQKNERLEVQHESLHSEISFLREEQEGDKIKIGDLENSLNAAQQSINDEREKMQEIEESLVEERRQREIVDNQSKQEVQKVLNDLNVENSKSKDEVRRLRRALSSKEIEATSFKKSLDEIESNLRRALGDFNGKRTGWFIEIERLQNDLDATMDELEKTRGVLSERERVLRDRDALLESTGLESRRLNDLLDKEREARRRDLHQYEMSQRGHSLSSRQTAQHESRLLELETARTQDRRKMAMLEQQYRDQLIDRNNLLLALWNRLSTLCGVEWAQNHGLINGEVPSVDVIARSFQGFNRNIVDAVRTIESLMGSFKQRIRGIEKTFAKDYQTLSINLDGRIKRMDFLERAVKDAQDQIEEQGREQAHLRLQQNTNRSSTKSLEEIGKLKQEIKVLKTEVRFYKQSAPQQQQQQQQGSNSSVSEGVTRRGSGTSMLHPRNIANSLMRHHSTNAVEQLQNQPNSSRQQPIVIATPPIQPSEQRLAHRLKEMERRLKAEREGRLLDRRGARQRLEEMNAEVEELNLQLDREKERRESISYNNDDDEDRESVVRGRNRGRDGSVD</sequence>
<gene>
    <name evidence="7" type="ORF">AAFC00_006536</name>
</gene>
<keyword evidence="8" id="KW-1185">Reference proteome</keyword>
<feature type="coiled-coil region" evidence="3">
    <location>
        <begin position="599"/>
        <end position="670"/>
    </location>
</feature>
<dbReference type="InterPro" id="IPR024545">
    <property type="entry name" value="Mto1-like_Mto2p-bd"/>
</dbReference>
<feature type="compositionally biased region" description="Basic and acidic residues" evidence="4">
    <location>
        <begin position="143"/>
        <end position="165"/>
    </location>
</feature>
<dbReference type="Pfam" id="PF07989">
    <property type="entry name" value="Cnn_1N"/>
    <property type="match status" value="1"/>
</dbReference>
<dbReference type="EMBL" id="JBFMKM010000010">
    <property type="protein sequence ID" value="KAL1303093.1"/>
    <property type="molecule type" value="Genomic_DNA"/>
</dbReference>
<feature type="region of interest" description="Disordered" evidence="4">
    <location>
        <begin position="519"/>
        <end position="545"/>
    </location>
</feature>
<feature type="compositionally biased region" description="Polar residues" evidence="4">
    <location>
        <begin position="853"/>
        <end position="865"/>
    </location>
</feature>
<feature type="compositionally biased region" description="Low complexity" evidence="4">
    <location>
        <begin position="70"/>
        <end position="79"/>
    </location>
</feature>
<feature type="compositionally biased region" description="Acidic residues" evidence="4">
    <location>
        <begin position="115"/>
        <end position="132"/>
    </location>
</feature>
<feature type="region of interest" description="Disordered" evidence="4">
    <location>
        <begin position="1570"/>
        <end position="1606"/>
    </location>
</feature>